<dbReference type="AlphaFoldDB" id="A0A834F906"/>
<comment type="caution">
    <text evidence="1">The sequence shown here is derived from an EMBL/GenBank/DDBJ whole genome shotgun (WGS) entry which is preliminary data.</text>
</comment>
<gene>
    <name evidence="1" type="ORF">FQA47_000224</name>
</gene>
<accession>A0A834F906</accession>
<evidence type="ECO:0000313" key="2">
    <source>
        <dbReference type="Proteomes" id="UP000646548"/>
    </source>
</evidence>
<evidence type="ECO:0000313" key="1">
    <source>
        <dbReference type="EMBL" id="KAF6725311.1"/>
    </source>
</evidence>
<proteinExistence type="predicted"/>
<name>A0A834F906_ORYME</name>
<dbReference type="EMBL" id="WKFB01000366">
    <property type="protein sequence ID" value="KAF6725311.1"/>
    <property type="molecule type" value="Genomic_DNA"/>
</dbReference>
<organism evidence="1 2">
    <name type="scientific">Oryzias melastigma</name>
    <name type="common">Marine medaka</name>
    <dbReference type="NCBI Taxonomy" id="30732"/>
    <lineage>
        <taxon>Eukaryota</taxon>
        <taxon>Metazoa</taxon>
        <taxon>Chordata</taxon>
        <taxon>Craniata</taxon>
        <taxon>Vertebrata</taxon>
        <taxon>Euteleostomi</taxon>
        <taxon>Actinopterygii</taxon>
        <taxon>Neopterygii</taxon>
        <taxon>Teleostei</taxon>
        <taxon>Neoteleostei</taxon>
        <taxon>Acanthomorphata</taxon>
        <taxon>Ovalentaria</taxon>
        <taxon>Atherinomorphae</taxon>
        <taxon>Beloniformes</taxon>
        <taxon>Adrianichthyidae</taxon>
        <taxon>Oryziinae</taxon>
        <taxon>Oryzias</taxon>
    </lineage>
</organism>
<sequence>MVGSATGFFLYTNIWCGKNYGRREQQVVLTAVYSKLTSAETNVDDVDVHVLSGLSGDQDDQTGNVESPSL</sequence>
<reference evidence="1" key="1">
    <citation type="journal article" name="BMC Genomics">
        <title>Long-read sequencing and de novo genome assembly of marine medaka (Oryzias melastigma).</title>
        <authorList>
            <person name="Liang P."/>
            <person name="Saqib H.S.A."/>
            <person name="Ni X."/>
            <person name="Shen Y."/>
        </authorList>
    </citation>
    <scope>NUCLEOTIDE SEQUENCE</scope>
    <source>
        <strain evidence="1">Bigg-433</strain>
    </source>
</reference>
<protein>
    <submittedName>
        <fullName evidence="1">Uncharacterized protein</fullName>
    </submittedName>
</protein>
<dbReference type="Proteomes" id="UP000646548">
    <property type="component" value="Unassembled WGS sequence"/>
</dbReference>